<dbReference type="CDD" id="cd00320">
    <property type="entry name" value="cpn10"/>
    <property type="match status" value="1"/>
</dbReference>
<dbReference type="PANTHER" id="PTHR10772:SF63">
    <property type="entry name" value="20 KDA CHAPERONIN, CHLOROPLASTIC"/>
    <property type="match status" value="1"/>
</dbReference>
<dbReference type="RefSeq" id="WP_048167932.1">
    <property type="nucleotide sequence ID" value="NZ_CP009502.1"/>
</dbReference>
<dbReference type="SUPFAM" id="SSF50129">
    <property type="entry name" value="GroES-like"/>
    <property type="match status" value="1"/>
</dbReference>
<comment type="subunit">
    <text evidence="3">Heptamer of 7 subunits arranged in a ring. Interacts with the chaperonin GroEL.</text>
</comment>
<dbReference type="PANTHER" id="PTHR10772">
    <property type="entry name" value="10 KDA HEAT SHOCK PROTEIN"/>
    <property type="match status" value="1"/>
</dbReference>
<evidence type="ECO:0000313" key="5">
    <source>
        <dbReference type="EMBL" id="AKB15394.1"/>
    </source>
</evidence>
<keyword evidence="3" id="KW-0963">Cytoplasm</keyword>
<keyword evidence="5" id="KW-0346">Stress response</keyword>
<comment type="similarity">
    <text evidence="1 3 4">Belongs to the GroES chaperonin family.</text>
</comment>
<sequence>MIIKPIGERVLIKHMKKEEVTKGGIYIPESARKERKEGFVVAVGTFEDGKELPLKKGDHVLYGGYQSDEIEIDGEKHLFVDFKDILAVVEEE</sequence>
<evidence type="ECO:0000256" key="2">
    <source>
        <dbReference type="ARBA" id="ARBA00023186"/>
    </source>
</evidence>
<dbReference type="AlphaFoldDB" id="A0A0E3HA81"/>
<dbReference type="InterPro" id="IPR037124">
    <property type="entry name" value="Chaperonin_GroES_sf"/>
</dbReference>
<dbReference type="Gene3D" id="2.30.33.40">
    <property type="entry name" value="GroES chaperonin"/>
    <property type="match status" value="1"/>
</dbReference>
<dbReference type="GO" id="GO:0005524">
    <property type="term" value="F:ATP binding"/>
    <property type="evidence" value="ECO:0007669"/>
    <property type="project" value="InterPro"/>
</dbReference>
<dbReference type="GeneID" id="41602397"/>
<evidence type="ECO:0000256" key="3">
    <source>
        <dbReference type="HAMAP-Rule" id="MF_00580"/>
    </source>
</evidence>
<proteinExistence type="inferred from homology"/>
<dbReference type="InterPro" id="IPR020818">
    <property type="entry name" value="Chaperonin_GroES"/>
</dbReference>
<dbReference type="SMART" id="SM00883">
    <property type="entry name" value="Cpn10"/>
    <property type="match status" value="1"/>
</dbReference>
<comment type="function">
    <text evidence="3">Together with the chaperonin GroEL, plays an essential role in assisting protein folding. The GroEL-GroES system forms a nano-cage that allows encapsulation of the non-native substrate proteins and provides a physical environment optimized to promote and accelerate protein folding. GroES binds to the apical surface of the GroEL ring, thereby capping the opening of the GroEL channel.</text>
</comment>
<dbReference type="GO" id="GO:0005737">
    <property type="term" value="C:cytoplasm"/>
    <property type="evidence" value="ECO:0007669"/>
    <property type="project" value="UniProtKB-SubCell"/>
</dbReference>
<dbReference type="EMBL" id="CP009502">
    <property type="protein sequence ID" value="AKB15394.1"/>
    <property type="molecule type" value="Genomic_DNA"/>
</dbReference>
<dbReference type="InterPro" id="IPR018369">
    <property type="entry name" value="Chaprnonin_Cpn10_CS"/>
</dbReference>
<accession>A0A0E3HA81</accession>
<keyword evidence="2 3" id="KW-0143">Chaperone</keyword>
<dbReference type="Proteomes" id="UP000056925">
    <property type="component" value="Chromosome"/>
</dbReference>
<reference evidence="5 6" key="1">
    <citation type="submission" date="2014-07" db="EMBL/GenBank/DDBJ databases">
        <title>Methanogenic archaea and the global carbon cycle.</title>
        <authorList>
            <person name="Henriksen J.R."/>
            <person name="Luke J."/>
            <person name="Reinhart S."/>
            <person name="Benedict M.N."/>
            <person name="Youngblut N.D."/>
            <person name="Metcalf M.E."/>
            <person name="Whitaker R.J."/>
            <person name="Metcalf W.W."/>
        </authorList>
    </citation>
    <scope>NUCLEOTIDE SEQUENCE [LARGE SCALE GENOMIC DNA]</scope>
    <source>
        <strain evidence="5 6">CHTI-55</strain>
    </source>
</reference>
<evidence type="ECO:0000256" key="4">
    <source>
        <dbReference type="RuleBase" id="RU003479"/>
    </source>
</evidence>
<dbReference type="FunFam" id="2.30.33.40:FF:000001">
    <property type="entry name" value="10 kDa chaperonin"/>
    <property type="match status" value="1"/>
</dbReference>
<dbReference type="HOGENOM" id="CLU_132825_2_3_2"/>
<dbReference type="Pfam" id="PF00166">
    <property type="entry name" value="Cpn10"/>
    <property type="match status" value="1"/>
</dbReference>
<gene>
    <name evidence="3" type="primary">groES</name>
    <name evidence="3" type="synonym">groS</name>
    <name evidence="5" type="ORF">MSTHC_1076</name>
</gene>
<dbReference type="PRINTS" id="PR00297">
    <property type="entry name" value="CHAPERONIN10"/>
</dbReference>
<dbReference type="NCBIfam" id="NF001539">
    <property type="entry name" value="PRK00364.3-5"/>
    <property type="match status" value="1"/>
</dbReference>
<dbReference type="HAMAP" id="MF_00580">
    <property type="entry name" value="CH10"/>
    <property type="match status" value="1"/>
</dbReference>
<name>A0A0E3HA81_METTE</name>
<dbReference type="GO" id="GO:0044183">
    <property type="term" value="F:protein folding chaperone"/>
    <property type="evidence" value="ECO:0007669"/>
    <property type="project" value="InterPro"/>
</dbReference>
<dbReference type="PROSITE" id="PS00681">
    <property type="entry name" value="CHAPERONINS_CPN10"/>
    <property type="match status" value="1"/>
</dbReference>
<dbReference type="KEGG" id="mthe:MSTHC_1076"/>
<evidence type="ECO:0000256" key="1">
    <source>
        <dbReference type="ARBA" id="ARBA00006975"/>
    </source>
</evidence>
<dbReference type="GO" id="GO:0051082">
    <property type="term" value="F:unfolded protein binding"/>
    <property type="evidence" value="ECO:0007669"/>
    <property type="project" value="TreeGrafter"/>
</dbReference>
<organism evidence="5 6">
    <name type="scientific">Methanosarcina thermophila CHTI-55</name>
    <dbReference type="NCBI Taxonomy" id="1434121"/>
    <lineage>
        <taxon>Archaea</taxon>
        <taxon>Methanobacteriati</taxon>
        <taxon>Methanobacteriota</taxon>
        <taxon>Stenosarchaea group</taxon>
        <taxon>Methanomicrobia</taxon>
        <taxon>Methanosarcinales</taxon>
        <taxon>Methanosarcinaceae</taxon>
        <taxon>Methanosarcina</taxon>
    </lineage>
</organism>
<protein>
    <recommendedName>
        <fullName evidence="3">Co-chaperonin GroES</fullName>
    </recommendedName>
    <alternativeName>
        <fullName evidence="3">10 kDa chaperonin</fullName>
    </alternativeName>
    <alternativeName>
        <fullName evidence="3">Chaperonin-10</fullName>
        <shortName evidence="3">Cpn10</shortName>
    </alternativeName>
</protein>
<dbReference type="InterPro" id="IPR011032">
    <property type="entry name" value="GroES-like_sf"/>
</dbReference>
<dbReference type="GO" id="GO:0051087">
    <property type="term" value="F:protein-folding chaperone binding"/>
    <property type="evidence" value="ECO:0007669"/>
    <property type="project" value="TreeGrafter"/>
</dbReference>
<dbReference type="PATRIC" id="fig|1434121.4.peg.1342"/>
<dbReference type="GO" id="GO:0046872">
    <property type="term" value="F:metal ion binding"/>
    <property type="evidence" value="ECO:0007669"/>
    <property type="project" value="TreeGrafter"/>
</dbReference>
<comment type="subcellular location">
    <subcellularLocation>
        <location evidence="3">Cytoplasm</location>
    </subcellularLocation>
</comment>
<evidence type="ECO:0000313" key="6">
    <source>
        <dbReference type="Proteomes" id="UP000056925"/>
    </source>
</evidence>